<gene>
    <name evidence="1" type="ORF">F8566_42075</name>
</gene>
<protein>
    <submittedName>
        <fullName evidence="1">Uncharacterized protein</fullName>
    </submittedName>
</protein>
<reference evidence="1 2" key="1">
    <citation type="submission" date="2019-09" db="EMBL/GenBank/DDBJ databases">
        <title>Actinomadura physcomitrii sp. nov., a novel actinomycete isolated from moss [Physcomitrium sphaericum (Ludw) Fuernr].</title>
        <authorList>
            <person name="Zhuang X."/>
            <person name="Liu C."/>
        </authorList>
    </citation>
    <scope>NUCLEOTIDE SEQUENCE [LARGE SCALE GENOMIC DNA]</scope>
    <source>
        <strain evidence="1 2">HMC1</strain>
    </source>
</reference>
<sequence length="205" mass="22676">MRLYDHRTGQVEELPRRLHIHVPSGASRVLVVADLLRRVAQRAKHRPVTVTRAAAVPAAPAFNIPDLEVAAPPDAIEVSPAPDAHLVVHEIPDERTADPLTMRLAWLRIHHRDPDDVDLHRAESDLASWRSLMAEWANAPGRPLNREYVAEAESALVNDLDSPTALAVLDRLIADPDVQPGAKLETVIHLDMLLALDLVRDIGRT</sequence>
<evidence type="ECO:0000313" key="2">
    <source>
        <dbReference type="Proteomes" id="UP000468735"/>
    </source>
</evidence>
<name>A0A6H9Y9W9_9ACTN</name>
<dbReference type="AlphaFoldDB" id="A0A6H9Y9W9"/>
<evidence type="ECO:0000313" key="1">
    <source>
        <dbReference type="EMBL" id="KAB2341310.1"/>
    </source>
</evidence>
<keyword evidence="2" id="KW-1185">Reference proteome</keyword>
<accession>A0A6H9Y9W9</accession>
<organism evidence="1 2">
    <name type="scientific">Actinomadura rudentiformis</name>
    <dbReference type="NCBI Taxonomy" id="359158"/>
    <lineage>
        <taxon>Bacteria</taxon>
        <taxon>Bacillati</taxon>
        <taxon>Actinomycetota</taxon>
        <taxon>Actinomycetes</taxon>
        <taxon>Streptosporangiales</taxon>
        <taxon>Thermomonosporaceae</taxon>
        <taxon>Actinomadura</taxon>
    </lineage>
</organism>
<dbReference type="Proteomes" id="UP000468735">
    <property type="component" value="Unassembled WGS sequence"/>
</dbReference>
<dbReference type="EMBL" id="WBMT01000026">
    <property type="protein sequence ID" value="KAB2341310.1"/>
    <property type="molecule type" value="Genomic_DNA"/>
</dbReference>
<dbReference type="RefSeq" id="WP_151568658.1">
    <property type="nucleotide sequence ID" value="NZ_WBMT01000026.1"/>
</dbReference>
<proteinExistence type="predicted"/>
<dbReference type="Gene3D" id="1.20.120.640">
    <property type="entry name" value="Anticodon-binding domain of a subclass of class I aminoacyl-tRNA synthetases"/>
    <property type="match status" value="1"/>
</dbReference>
<dbReference type="OrthoDB" id="4458334at2"/>
<comment type="caution">
    <text evidence="1">The sequence shown here is derived from an EMBL/GenBank/DDBJ whole genome shotgun (WGS) entry which is preliminary data.</text>
</comment>